<dbReference type="EMBL" id="WHVB01000005">
    <property type="protein sequence ID" value="KAF8483001.1"/>
    <property type="molecule type" value="Genomic_DNA"/>
</dbReference>
<comment type="caution">
    <text evidence="2">The sequence shown here is derived from an EMBL/GenBank/DDBJ whole genome shotgun (WGS) entry which is preliminary data.</text>
</comment>
<dbReference type="AlphaFoldDB" id="A0A9P5N0M4"/>
<reference evidence="2" key="2">
    <citation type="journal article" date="2020" name="Nat. Commun.">
        <title>Large-scale genome sequencing of mycorrhizal fungi provides insights into the early evolution of symbiotic traits.</title>
        <authorList>
            <person name="Miyauchi S."/>
            <person name="Kiss E."/>
            <person name="Kuo A."/>
            <person name="Drula E."/>
            <person name="Kohler A."/>
            <person name="Sanchez-Garcia M."/>
            <person name="Morin E."/>
            <person name="Andreopoulos B."/>
            <person name="Barry K.W."/>
            <person name="Bonito G."/>
            <person name="Buee M."/>
            <person name="Carver A."/>
            <person name="Chen C."/>
            <person name="Cichocki N."/>
            <person name="Clum A."/>
            <person name="Culley D."/>
            <person name="Crous P.W."/>
            <person name="Fauchery L."/>
            <person name="Girlanda M."/>
            <person name="Hayes R.D."/>
            <person name="Keri Z."/>
            <person name="LaButti K."/>
            <person name="Lipzen A."/>
            <person name="Lombard V."/>
            <person name="Magnuson J."/>
            <person name="Maillard F."/>
            <person name="Murat C."/>
            <person name="Nolan M."/>
            <person name="Ohm R.A."/>
            <person name="Pangilinan J."/>
            <person name="Pereira M.F."/>
            <person name="Perotto S."/>
            <person name="Peter M."/>
            <person name="Pfister S."/>
            <person name="Riley R."/>
            <person name="Sitrit Y."/>
            <person name="Stielow J.B."/>
            <person name="Szollosi G."/>
            <person name="Zifcakova L."/>
            <person name="Stursova M."/>
            <person name="Spatafora J.W."/>
            <person name="Tedersoo L."/>
            <person name="Vaario L.M."/>
            <person name="Yamada A."/>
            <person name="Yan M."/>
            <person name="Wang P."/>
            <person name="Xu J."/>
            <person name="Bruns T."/>
            <person name="Baldrian P."/>
            <person name="Vilgalys R."/>
            <person name="Dunand C."/>
            <person name="Henrissat B."/>
            <person name="Grigoriev I.V."/>
            <person name="Hibbett D."/>
            <person name="Nagy L.G."/>
            <person name="Martin F.M."/>
        </authorList>
    </citation>
    <scope>NUCLEOTIDE SEQUENCE</scope>
    <source>
        <strain evidence="2">Prilba</strain>
    </source>
</reference>
<evidence type="ECO:0000313" key="2">
    <source>
        <dbReference type="EMBL" id="KAF8483001.1"/>
    </source>
</evidence>
<keyword evidence="3" id="KW-1185">Reference proteome</keyword>
<name>A0A9P5N0M4_9AGAM</name>
<dbReference type="Proteomes" id="UP000759537">
    <property type="component" value="Unassembled WGS sequence"/>
</dbReference>
<sequence>MSGTSPVGHDDSPQNITPQLGVPGTPDFFASVLRFIRTTAPGIPLDPVIFQSIMLSVMAGNKHVLLRAKDEDITIVQNLAALIFTDILGYTTHKHKIVPPSDMSPSSFISSLFSSSFQGAPTGRLDSFKRRGKQSRSHPTAQGHRRQASELNASSSDTSPTTPRERLDAKHRQPRLSPFHHATATRSDSSGAVVVEDLRVQQELENSRLPSALVLTGLEHCSAPCHRALLRTLLENRVTFGEDSDGAEASFREIPPDFIIVYVCPFDPRERPPIHKILLNKFSLSVAVALHPSTLEAHATYPASDFSGTQTPSLSFTPTQPTKANPILPREFLPRLRSFSTPAHVNIHPSIRLYIADLISAARHHHELDGTLLGVRSVEDAEALVRAHRVLGAGDVGSALIERTAALSMTSAAGSTLSFHPEVGADVAVHLHWVEEGSLTTMSPRRPASAASGDEADWLRVDPRAKWDVSEVDAAKVVPRVISHRLRVRDGPEDELMASIIFMATTPRIPTGVENNGTAWRRRTVKEILVKLMAHV</sequence>
<proteinExistence type="predicted"/>
<accession>A0A9P5N0M4</accession>
<evidence type="ECO:0000313" key="3">
    <source>
        <dbReference type="Proteomes" id="UP000759537"/>
    </source>
</evidence>
<feature type="region of interest" description="Disordered" evidence="1">
    <location>
        <begin position="123"/>
        <end position="190"/>
    </location>
</feature>
<feature type="region of interest" description="Disordered" evidence="1">
    <location>
        <begin position="1"/>
        <end position="22"/>
    </location>
</feature>
<evidence type="ECO:0000256" key="1">
    <source>
        <dbReference type="SAM" id="MobiDB-lite"/>
    </source>
</evidence>
<feature type="compositionally biased region" description="Polar residues" evidence="1">
    <location>
        <begin position="149"/>
        <end position="162"/>
    </location>
</feature>
<dbReference type="OrthoDB" id="5582146at2759"/>
<gene>
    <name evidence="2" type="ORF">DFH94DRAFT_731179</name>
</gene>
<organism evidence="2 3">
    <name type="scientific">Russula ochroleuca</name>
    <dbReference type="NCBI Taxonomy" id="152965"/>
    <lineage>
        <taxon>Eukaryota</taxon>
        <taxon>Fungi</taxon>
        <taxon>Dikarya</taxon>
        <taxon>Basidiomycota</taxon>
        <taxon>Agaricomycotina</taxon>
        <taxon>Agaricomycetes</taxon>
        <taxon>Russulales</taxon>
        <taxon>Russulaceae</taxon>
        <taxon>Russula</taxon>
    </lineage>
</organism>
<protein>
    <submittedName>
        <fullName evidence="2">Uncharacterized protein</fullName>
    </submittedName>
</protein>
<reference evidence="2" key="1">
    <citation type="submission" date="2019-10" db="EMBL/GenBank/DDBJ databases">
        <authorList>
            <consortium name="DOE Joint Genome Institute"/>
            <person name="Kuo A."/>
            <person name="Miyauchi S."/>
            <person name="Kiss E."/>
            <person name="Drula E."/>
            <person name="Kohler A."/>
            <person name="Sanchez-Garcia M."/>
            <person name="Andreopoulos B."/>
            <person name="Barry K.W."/>
            <person name="Bonito G."/>
            <person name="Buee M."/>
            <person name="Carver A."/>
            <person name="Chen C."/>
            <person name="Cichocki N."/>
            <person name="Clum A."/>
            <person name="Culley D."/>
            <person name="Crous P.W."/>
            <person name="Fauchery L."/>
            <person name="Girlanda M."/>
            <person name="Hayes R."/>
            <person name="Keri Z."/>
            <person name="LaButti K."/>
            <person name="Lipzen A."/>
            <person name="Lombard V."/>
            <person name="Magnuson J."/>
            <person name="Maillard F."/>
            <person name="Morin E."/>
            <person name="Murat C."/>
            <person name="Nolan M."/>
            <person name="Ohm R."/>
            <person name="Pangilinan J."/>
            <person name="Pereira M."/>
            <person name="Perotto S."/>
            <person name="Peter M."/>
            <person name="Riley R."/>
            <person name="Sitrit Y."/>
            <person name="Stielow B."/>
            <person name="Szollosi G."/>
            <person name="Zifcakova L."/>
            <person name="Stursova M."/>
            <person name="Spatafora J.W."/>
            <person name="Tedersoo L."/>
            <person name="Vaario L.-M."/>
            <person name="Yamada A."/>
            <person name="Yan M."/>
            <person name="Wang P."/>
            <person name="Xu J."/>
            <person name="Bruns T."/>
            <person name="Baldrian P."/>
            <person name="Vilgalys R."/>
            <person name="Henrissat B."/>
            <person name="Grigoriev I.V."/>
            <person name="Hibbett D."/>
            <person name="Nagy L.G."/>
            <person name="Martin F.M."/>
        </authorList>
    </citation>
    <scope>NUCLEOTIDE SEQUENCE</scope>
    <source>
        <strain evidence="2">Prilba</strain>
    </source>
</reference>